<dbReference type="Gene3D" id="1.10.10.10">
    <property type="entry name" value="Winged helix-like DNA-binding domain superfamily/Winged helix DNA-binding domain"/>
    <property type="match status" value="1"/>
</dbReference>
<dbReference type="SUPFAM" id="SSF46785">
    <property type="entry name" value="Winged helix' DNA-binding domain"/>
    <property type="match status" value="1"/>
</dbReference>
<dbReference type="RefSeq" id="WP_344071993.1">
    <property type="nucleotide sequence ID" value="NZ_BAAAPL010000002.1"/>
</dbReference>
<dbReference type="InterPro" id="IPR036390">
    <property type="entry name" value="WH_DNA-bd_sf"/>
</dbReference>
<keyword evidence="6" id="KW-1185">Reference proteome</keyword>
<dbReference type="InterPro" id="IPR052067">
    <property type="entry name" value="Metal_resp_HTH_trans_reg"/>
</dbReference>
<comment type="caution">
    <text evidence="5">The sequence shown here is derived from an EMBL/GenBank/DDBJ whole genome shotgun (WGS) entry which is preliminary data.</text>
</comment>
<dbReference type="Pfam" id="PF12802">
    <property type="entry name" value="MarR_2"/>
    <property type="match status" value="1"/>
</dbReference>
<dbReference type="PANTHER" id="PTHR35790">
    <property type="entry name" value="HTH-TYPE TRANSCRIPTIONAL REGULATOR PCHR"/>
    <property type="match status" value="1"/>
</dbReference>
<dbReference type="PROSITE" id="PS50995">
    <property type="entry name" value="HTH_MARR_2"/>
    <property type="match status" value="1"/>
</dbReference>
<accession>A0ABP4UB13</accession>
<evidence type="ECO:0000256" key="3">
    <source>
        <dbReference type="ARBA" id="ARBA00023163"/>
    </source>
</evidence>
<organism evidence="5 6">
    <name type="scientific">Microbacterium sediminicola</name>
    <dbReference type="NCBI Taxonomy" id="415210"/>
    <lineage>
        <taxon>Bacteria</taxon>
        <taxon>Bacillati</taxon>
        <taxon>Actinomycetota</taxon>
        <taxon>Actinomycetes</taxon>
        <taxon>Micrococcales</taxon>
        <taxon>Microbacteriaceae</taxon>
        <taxon>Microbacterium</taxon>
    </lineage>
</organism>
<dbReference type="InterPro" id="IPR036388">
    <property type="entry name" value="WH-like_DNA-bd_sf"/>
</dbReference>
<keyword evidence="3" id="KW-0804">Transcription</keyword>
<feature type="domain" description="HTH marR-type" evidence="4">
    <location>
        <begin position="32"/>
        <end position="160"/>
    </location>
</feature>
<evidence type="ECO:0000313" key="5">
    <source>
        <dbReference type="EMBL" id="GAA1701458.1"/>
    </source>
</evidence>
<evidence type="ECO:0000313" key="6">
    <source>
        <dbReference type="Proteomes" id="UP001501690"/>
    </source>
</evidence>
<dbReference type="Proteomes" id="UP001501690">
    <property type="component" value="Unassembled WGS sequence"/>
</dbReference>
<dbReference type="PANTHER" id="PTHR35790:SF4">
    <property type="entry name" value="HTH-TYPE TRANSCRIPTIONAL REGULATOR PCHR"/>
    <property type="match status" value="1"/>
</dbReference>
<reference evidence="6" key="1">
    <citation type="journal article" date="2019" name="Int. J. Syst. Evol. Microbiol.">
        <title>The Global Catalogue of Microorganisms (GCM) 10K type strain sequencing project: providing services to taxonomists for standard genome sequencing and annotation.</title>
        <authorList>
            <consortium name="The Broad Institute Genomics Platform"/>
            <consortium name="The Broad Institute Genome Sequencing Center for Infectious Disease"/>
            <person name="Wu L."/>
            <person name="Ma J."/>
        </authorList>
    </citation>
    <scope>NUCLEOTIDE SEQUENCE [LARGE SCALE GENOMIC DNA]</scope>
    <source>
        <strain evidence="6">JCM 15577</strain>
    </source>
</reference>
<keyword evidence="2" id="KW-0238">DNA-binding</keyword>
<name>A0ABP4UB13_9MICO</name>
<protein>
    <recommendedName>
        <fullName evidence="4">HTH marR-type domain-containing protein</fullName>
    </recommendedName>
</protein>
<dbReference type="SMART" id="SM00347">
    <property type="entry name" value="HTH_MARR"/>
    <property type="match status" value="1"/>
</dbReference>
<keyword evidence="1" id="KW-0805">Transcription regulation</keyword>
<gene>
    <name evidence="5" type="ORF">GCM10009808_19260</name>
</gene>
<proteinExistence type="predicted"/>
<evidence type="ECO:0000259" key="4">
    <source>
        <dbReference type="PROSITE" id="PS50995"/>
    </source>
</evidence>
<evidence type="ECO:0000256" key="1">
    <source>
        <dbReference type="ARBA" id="ARBA00023015"/>
    </source>
</evidence>
<evidence type="ECO:0000256" key="2">
    <source>
        <dbReference type="ARBA" id="ARBA00023125"/>
    </source>
</evidence>
<dbReference type="InterPro" id="IPR000835">
    <property type="entry name" value="HTH_MarR-typ"/>
</dbReference>
<sequence length="174" mass="19005">MAAPSEEVIASAREQGLVADRLSHTIDRDTYTPALLGLLNNMLVWSGARLFQHAHGVGTNEWRIISALANHPGSTASDLCEVLGLNKSIASKSVAELVSRGFVAQLVGPRASRHLFLTQDGERVHDDLMPIARERERILQASLSPDEVAQLNALLVRMLEAEDALTRYEKDITG</sequence>
<dbReference type="EMBL" id="BAAAPL010000002">
    <property type="protein sequence ID" value="GAA1701458.1"/>
    <property type="molecule type" value="Genomic_DNA"/>
</dbReference>